<evidence type="ECO:0000313" key="3">
    <source>
        <dbReference type="EMBL" id="TNB46687.1"/>
    </source>
</evidence>
<reference evidence="3 4" key="2">
    <citation type="submission" date="2019-06" db="EMBL/GenBank/DDBJ databases">
        <title>Martelella lutilitoris sp. nov., isolated from a tidal mudflat.</title>
        <authorList>
            <person name="Kim Y.-J."/>
        </authorList>
    </citation>
    <scope>NUCLEOTIDE SEQUENCE [LARGE SCALE GENOMIC DNA]</scope>
    <source>
        <strain evidence="3 4">GH2-6</strain>
    </source>
</reference>
<keyword evidence="1" id="KW-0812">Transmembrane</keyword>
<reference evidence="3 4" key="1">
    <citation type="submission" date="2019-05" db="EMBL/GenBank/DDBJ databases">
        <authorList>
            <person name="Lee S.D."/>
        </authorList>
    </citation>
    <scope>NUCLEOTIDE SEQUENCE [LARGE SCALE GENOMIC DNA]</scope>
    <source>
        <strain evidence="3 4">GH2-6</strain>
    </source>
</reference>
<gene>
    <name evidence="3" type="ORF">FF124_17010</name>
</gene>
<keyword evidence="1" id="KW-0472">Membrane</keyword>
<dbReference type="Proteomes" id="UP000307874">
    <property type="component" value="Unassembled WGS sequence"/>
</dbReference>
<dbReference type="InterPro" id="IPR051311">
    <property type="entry name" value="DedA_domain"/>
</dbReference>
<protein>
    <submittedName>
        <fullName evidence="3">DedA family protein</fullName>
    </submittedName>
</protein>
<dbReference type="AlphaFoldDB" id="A0A5C4JMZ9"/>
<dbReference type="EMBL" id="VCLB01000009">
    <property type="protein sequence ID" value="TNB46687.1"/>
    <property type="molecule type" value="Genomic_DNA"/>
</dbReference>
<keyword evidence="1" id="KW-1133">Transmembrane helix</keyword>
<organism evidence="3 4">
    <name type="scientific">Martelella lutilitoris</name>
    <dbReference type="NCBI Taxonomy" id="2583532"/>
    <lineage>
        <taxon>Bacteria</taxon>
        <taxon>Pseudomonadati</taxon>
        <taxon>Pseudomonadota</taxon>
        <taxon>Alphaproteobacteria</taxon>
        <taxon>Hyphomicrobiales</taxon>
        <taxon>Aurantimonadaceae</taxon>
        <taxon>Martelella</taxon>
    </lineage>
</organism>
<dbReference type="RefSeq" id="WP_138749675.1">
    <property type="nucleotide sequence ID" value="NZ_VCLB01000009.1"/>
</dbReference>
<name>A0A5C4JMZ9_9HYPH</name>
<dbReference type="PANTHER" id="PTHR42709:SF4">
    <property type="entry name" value="INNER MEMBRANE PROTEIN YQAA"/>
    <property type="match status" value="1"/>
</dbReference>
<sequence length="145" mass="15633">MSALIAYGGLFASALVAATILPMQSEAVLSGLILTSDYPVWALVLVASLGNVLGSVVNWLLGRGTARFRGRRWFPVGPAALERAEAWYRRYGKWSLLLSWAPIVGDPLTVVAGILREPFAVFLVLVTIAKVGRYLMLAAAVLSLF</sequence>
<proteinExistence type="predicted"/>
<dbReference type="InterPro" id="IPR032816">
    <property type="entry name" value="VTT_dom"/>
</dbReference>
<dbReference type="PANTHER" id="PTHR42709">
    <property type="entry name" value="ALKALINE PHOSPHATASE LIKE PROTEIN"/>
    <property type="match status" value="1"/>
</dbReference>
<feature type="transmembrane region" description="Helical" evidence="1">
    <location>
        <begin position="96"/>
        <end position="115"/>
    </location>
</feature>
<keyword evidence="4" id="KW-1185">Reference proteome</keyword>
<dbReference type="OrthoDB" id="9814483at2"/>
<evidence type="ECO:0000256" key="1">
    <source>
        <dbReference type="SAM" id="Phobius"/>
    </source>
</evidence>
<accession>A0A5C4JMZ9</accession>
<evidence type="ECO:0000313" key="4">
    <source>
        <dbReference type="Proteomes" id="UP000307874"/>
    </source>
</evidence>
<feature type="transmembrane region" description="Helical" evidence="1">
    <location>
        <begin position="121"/>
        <end position="144"/>
    </location>
</feature>
<evidence type="ECO:0000259" key="2">
    <source>
        <dbReference type="Pfam" id="PF09335"/>
    </source>
</evidence>
<comment type="caution">
    <text evidence="3">The sequence shown here is derived from an EMBL/GenBank/DDBJ whole genome shotgun (WGS) entry which is preliminary data.</text>
</comment>
<dbReference type="Pfam" id="PF09335">
    <property type="entry name" value="VTT_dom"/>
    <property type="match status" value="1"/>
</dbReference>
<feature type="domain" description="VTT" evidence="2">
    <location>
        <begin position="31"/>
        <end position="140"/>
    </location>
</feature>
<feature type="transmembrane region" description="Helical" evidence="1">
    <location>
        <begin position="40"/>
        <end position="61"/>
    </location>
</feature>